<dbReference type="RefSeq" id="WP_067422487.1">
    <property type="nucleotide sequence ID" value="NZ_LZEX01000007.1"/>
</dbReference>
<name>A0A1B8HKW8_9GAMM</name>
<dbReference type="EMBL" id="LZEX01000007">
    <property type="protein sequence ID" value="OBU09840.1"/>
    <property type="molecule type" value="Genomic_DNA"/>
</dbReference>
<dbReference type="AlphaFoldDB" id="A0A1B8HKW8"/>
<organism evidence="1 2">
    <name type="scientific">Morganella psychrotolerans</name>
    <dbReference type="NCBI Taxonomy" id="368603"/>
    <lineage>
        <taxon>Bacteria</taxon>
        <taxon>Pseudomonadati</taxon>
        <taxon>Pseudomonadota</taxon>
        <taxon>Gammaproteobacteria</taxon>
        <taxon>Enterobacterales</taxon>
        <taxon>Morganellaceae</taxon>
        <taxon>Morganella</taxon>
    </lineage>
</organism>
<dbReference type="Proteomes" id="UP000092247">
    <property type="component" value="Unassembled WGS sequence"/>
</dbReference>
<comment type="caution">
    <text evidence="1">The sequence shown here is derived from an EMBL/GenBank/DDBJ whole genome shotgun (WGS) entry which is preliminary data.</text>
</comment>
<protein>
    <submittedName>
        <fullName evidence="1">Uncharacterized protein</fullName>
    </submittedName>
</protein>
<proteinExistence type="predicted"/>
<sequence length="157" mass="17957">MNYEDPRSCIFSFIEGLPTTIRSTELITLLLLIKPDFTITGNEDENDFLNDTAGLLERTGYAGLGMIIFFKTLISRNMNNAMFKLDKAEFGLKMLRQKNPELSNRLLVQKPLQRKHYESAIKKWNALLAGPLCDANIEYLSNNPSMTLTTIQLRNHE</sequence>
<evidence type="ECO:0000313" key="1">
    <source>
        <dbReference type="EMBL" id="OBU09840.1"/>
    </source>
</evidence>
<evidence type="ECO:0000313" key="2">
    <source>
        <dbReference type="Proteomes" id="UP000092247"/>
    </source>
</evidence>
<gene>
    <name evidence="1" type="ORF">AYY17_17725</name>
</gene>
<reference evidence="1 2" key="1">
    <citation type="submission" date="2016-06" db="EMBL/GenBank/DDBJ databases">
        <authorList>
            <person name="Kjaerup R.B."/>
            <person name="Dalgaard T.S."/>
            <person name="Juul-Madsen H.R."/>
        </authorList>
    </citation>
    <scope>NUCLEOTIDE SEQUENCE [LARGE SCALE GENOMIC DNA]</scope>
    <source>
        <strain evidence="1 2">GCSL-Mp3</strain>
    </source>
</reference>
<accession>A0A1B8HKW8</accession>